<evidence type="ECO:0000256" key="5">
    <source>
        <dbReference type="ARBA" id="ARBA00022741"/>
    </source>
</evidence>
<evidence type="ECO:0000256" key="8">
    <source>
        <dbReference type="ARBA" id="ARBA00022917"/>
    </source>
</evidence>
<keyword evidence="6" id="KW-0862">Zinc</keyword>
<evidence type="ECO:0000256" key="6">
    <source>
        <dbReference type="ARBA" id="ARBA00022833"/>
    </source>
</evidence>
<evidence type="ECO:0000256" key="4">
    <source>
        <dbReference type="ARBA" id="ARBA00022723"/>
    </source>
</evidence>
<sequence length="655" mass="75257">MRLTSVTVVINAYKSSTKDNNIEIKFKDFKEVINHALCDNFDTKSALDAIVAFIHEVQIYLTDNLNPKKETLIDIKNYIVNLFKIFGAWEKDTKPGLTLASLAEYGSPNSDELIIKSRDVFNQKMARFGLDKKECHILKECNQLDRKENQKSNAEEVQILKEAPRLIPPPQIYFNQIDNYAQFGGKVSRLTRVSEYVPQIVDYIEKIIKNGYAYESNQSVYFDTVKFSSSPKHEYAKLVPEAVGDLKALSEGEGVLSTGGDSVKDKKHPNDFALWKKSKPGEPSWESPWGKGRPGWHIECSVMASDTLGDTLDIHSGGYDLKFPHHDNEMAQSEAYYDTGDNWVNYFLHTGHLTISGCKMSKSLKNFITIKDALSKHSWRQLRLAFLLHTWNATLDYTQTGHFTICFCFFGNDQSNPNLFLSSIFVEILTFQMNSDQKRLTLTNKVSSEMSENNKTTIKVKLSGEDYHDIVIDWTEETCEYHQQIYQQLAVYTGIPILYISCSFIANGESFFWLRNTNRLLRYEARNDSKETVKSKFNDGDCFTLRFCVGILSDHEHLFDVNVDLIDSRNSHGSACKQFWCKHQSTRVYLDKIIGILTNSELQKQIKAVLPVERYSDNGDEWSKLLVNFNIKQYCYGFCTRVGGQRWRPYLPHRG</sequence>
<dbReference type="PRINTS" id="PR00983">
    <property type="entry name" value="TRNASYNTHCYS"/>
</dbReference>
<dbReference type="EMBL" id="CAEY01000277">
    <property type="status" value="NOT_ANNOTATED_CDS"/>
    <property type="molecule type" value="Genomic_DNA"/>
</dbReference>
<keyword evidence="9" id="KW-0030">Aminoacyl-tRNA synthetase</keyword>
<dbReference type="eggNOG" id="KOG2007">
    <property type="taxonomic scope" value="Eukaryota"/>
</dbReference>
<dbReference type="GO" id="GO:0004817">
    <property type="term" value="F:cysteine-tRNA ligase activity"/>
    <property type="evidence" value="ECO:0007669"/>
    <property type="project" value="UniProtKB-EC"/>
</dbReference>
<dbReference type="Gene3D" id="3.40.50.620">
    <property type="entry name" value="HUPs"/>
    <property type="match status" value="1"/>
</dbReference>
<dbReference type="GO" id="GO:0005737">
    <property type="term" value="C:cytoplasm"/>
    <property type="evidence" value="ECO:0007669"/>
    <property type="project" value="TreeGrafter"/>
</dbReference>
<dbReference type="InterPro" id="IPR024909">
    <property type="entry name" value="Cys-tRNA/MSH_ligase"/>
</dbReference>
<name>T1KNQ5_TETUR</name>
<dbReference type="GO" id="GO:0005524">
    <property type="term" value="F:ATP binding"/>
    <property type="evidence" value="ECO:0007669"/>
    <property type="project" value="UniProtKB-KW"/>
</dbReference>
<evidence type="ECO:0000259" key="12">
    <source>
        <dbReference type="Pfam" id="PF01406"/>
    </source>
</evidence>
<dbReference type="EC" id="6.1.1.16" evidence="2"/>
<evidence type="ECO:0000313" key="14">
    <source>
        <dbReference type="Proteomes" id="UP000015104"/>
    </source>
</evidence>
<dbReference type="Proteomes" id="UP000015104">
    <property type="component" value="Unassembled WGS sequence"/>
</dbReference>
<reference evidence="13" key="2">
    <citation type="submission" date="2015-06" db="UniProtKB">
        <authorList>
            <consortium name="EnsemblMetazoa"/>
        </authorList>
    </citation>
    <scope>IDENTIFICATION</scope>
</reference>
<dbReference type="PANTHER" id="PTHR10890">
    <property type="entry name" value="CYSTEINYL-TRNA SYNTHETASE"/>
    <property type="match status" value="1"/>
</dbReference>
<dbReference type="InterPro" id="IPR014729">
    <property type="entry name" value="Rossmann-like_a/b/a_fold"/>
</dbReference>
<dbReference type="InterPro" id="IPR009080">
    <property type="entry name" value="tRNAsynth_Ia_anticodon-bd"/>
</dbReference>
<evidence type="ECO:0000256" key="1">
    <source>
        <dbReference type="ARBA" id="ARBA00001947"/>
    </source>
</evidence>
<comment type="cofactor">
    <cofactor evidence="1">
        <name>Zn(2+)</name>
        <dbReference type="ChEBI" id="CHEBI:29105"/>
    </cofactor>
</comment>
<evidence type="ECO:0000256" key="10">
    <source>
        <dbReference type="ARBA" id="ARBA00031499"/>
    </source>
</evidence>
<evidence type="ECO:0000256" key="2">
    <source>
        <dbReference type="ARBA" id="ARBA00012832"/>
    </source>
</evidence>
<dbReference type="SUPFAM" id="SSF52374">
    <property type="entry name" value="Nucleotidylyl transferase"/>
    <property type="match status" value="1"/>
</dbReference>
<dbReference type="FunFam" id="3.40.50.620:FF:000027">
    <property type="entry name" value="Cysteine--tRNA ligase, cytoplasmic"/>
    <property type="match status" value="1"/>
</dbReference>
<evidence type="ECO:0000313" key="13">
    <source>
        <dbReference type="EnsemblMetazoa" id="tetur16g01830.1"/>
    </source>
</evidence>
<feature type="domain" description="tRNA synthetases class I catalytic" evidence="12">
    <location>
        <begin position="189"/>
        <end position="400"/>
    </location>
</feature>
<dbReference type="SUPFAM" id="SSF47323">
    <property type="entry name" value="Anticodon-binding domain of a subclass of class I aminoacyl-tRNA synthetases"/>
    <property type="match status" value="1"/>
</dbReference>
<dbReference type="GO" id="GO:0046872">
    <property type="term" value="F:metal ion binding"/>
    <property type="evidence" value="ECO:0007669"/>
    <property type="project" value="UniProtKB-KW"/>
</dbReference>
<evidence type="ECO:0000256" key="3">
    <source>
        <dbReference type="ARBA" id="ARBA00022598"/>
    </source>
</evidence>
<keyword evidence="4" id="KW-0479">Metal-binding</keyword>
<evidence type="ECO:0000256" key="11">
    <source>
        <dbReference type="ARBA" id="ARBA00039362"/>
    </source>
</evidence>
<keyword evidence="14" id="KW-1185">Reference proteome</keyword>
<keyword evidence="3" id="KW-0436">Ligase</keyword>
<evidence type="ECO:0000256" key="9">
    <source>
        <dbReference type="ARBA" id="ARBA00023146"/>
    </source>
</evidence>
<organism evidence="13 14">
    <name type="scientific">Tetranychus urticae</name>
    <name type="common">Two-spotted spider mite</name>
    <dbReference type="NCBI Taxonomy" id="32264"/>
    <lineage>
        <taxon>Eukaryota</taxon>
        <taxon>Metazoa</taxon>
        <taxon>Ecdysozoa</taxon>
        <taxon>Arthropoda</taxon>
        <taxon>Chelicerata</taxon>
        <taxon>Arachnida</taxon>
        <taxon>Acari</taxon>
        <taxon>Acariformes</taxon>
        <taxon>Trombidiformes</taxon>
        <taxon>Prostigmata</taxon>
        <taxon>Eleutherengona</taxon>
        <taxon>Raphignathae</taxon>
        <taxon>Tetranychoidea</taxon>
        <taxon>Tetranychidae</taxon>
        <taxon>Tetranychus</taxon>
    </lineage>
</organism>
<proteinExistence type="predicted"/>
<dbReference type="GO" id="GO:0006423">
    <property type="term" value="P:cysteinyl-tRNA aminoacylation"/>
    <property type="evidence" value="ECO:0007669"/>
    <property type="project" value="TreeGrafter"/>
</dbReference>
<keyword evidence="5" id="KW-0547">Nucleotide-binding</keyword>
<dbReference type="InterPro" id="IPR032678">
    <property type="entry name" value="tRNA-synt_1_cat_dom"/>
</dbReference>
<dbReference type="STRING" id="32264.T1KNQ5"/>
<keyword evidence="8" id="KW-0648">Protein biosynthesis</keyword>
<dbReference type="AlphaFoldDB" id="T1KNQ5"/>
<dbReference type="HOGENOM" id="CLU_572844_0_0_1"/>
<evidence type="ECO:0000256" key="7">
    <source>
        <dbReference type="ARBA" id="ARBA00022840"/>
    </source>
</evidence>
<reference evidence="14" key="1">
    <citation type="submission" date="2011-08" db="EMBL/GenBank/DDBJ databases">
        <authorList>
            <person name="Rombauts S."/>
        </authorList>
    </citation>
    <scope>NUCLEOTIDE SEQUENCE</scope>
    <source>
        <strain evidence="14">London</strain>
    </source>
</reference>
<dbReference type="Pfam" id="PF01406">
    <property type="entry name" value="tRNA-synt_1e"/>
    <property type="match status" value="1"/>
</dbReference>
<accession>T1KNQ5</accession>
<keyword evidence="7" id="KW-0067">ATP-binding</keyword>
<dbReference type="EnsemblMetazoa" id="tetur16g01830.1">
    <property type="protein sequence ID" value="tetur16g01830.1"/>
    <property type="gene ID" value="tetur16g01830"/>
</dbReference>
<dbReference type="PANTHER" id="PTHR10890:SF3">
    <property type="entry name" value="CYSTEINE--TRNA LIGASE, CYTOPLASMIC"/>
    <property type="match status" value="1"/>
</dbReference>
<protein>
    <recommendedName>
        <fullName evidence="11">Cysteine--tRNA ligase, cytoplasmic</fullName>
        <ecNumber evidence="2">6.1.1.16</ecNumber>
    </recommendedName>
    <alternativeName>
        <fullName evidence="10">Cysteinyl-tRNA synthetase</fullName>
    </alternativeName>
</protein>